<proteinExistence type="inferred from homology"/>
<dbReference type="GO" id="GO:0004581">
    <property type="term" value="F:dolichyl-phosphate beta-glucosyltransferase activity"/>
    <property type="evidence" value="ECO:0007669"/>
    <property type="project" value="UniProtKB-EC"/>
</dbReference>
<evidence type="ECO:0000256" key="3">
    <source>
        <dbReference type="ARBA" id="ARBA00006739"/>
    </source>
</evidence>
<dbReference type="Proteomes" id="UP000178117">
    <property type="component" value="Unassembled WGS sequence"/>
</dbReference>
<evidence type="ECO:0000259" key="13">
    <source>
        <dbReference type="Pfam" id="PF00535"/>
    </source>
</evidence>
<comment type="catalytic activity">
    <reaction evidence="12">
        <text>a di-trans,poly-cis-dolichyl phosphate + UDP-alpha-D-glucose = a di-trans,poly-cis-dolichyl beta-D-glucosyl phosphate + UDP</text>
        <dbReference type="Rhea" id="RHEA:15401"/>
        <dbReference type="Rhea" id="RHEA-COMP:19498"/>
        <dbReference type="Rhea" id="RHEA-COMP:19502"/>
        <dbReference type="ChEBI" id="CHEBI:57525"/>
        <dbReference type="ChEBI" id="CHEBI:57683"/>
        <dbReference type="ChEBI" id="CHEBI:58223"/>
        <dbReference type="ChEBI" id="CHEBI:58885"/>
        <dbReference type="EC" id="2.4.1.117"/>
    </reaction>
    <physiologicalReaction direction="left-to-right" evidence="12">
        <dbReference type="Rhea" id="RHEA:15402"/>
    </physiologicalReaction>
</comment>
<dbReference type="InterPro" id="IPR001173">
    <property type="entry name" value="Glyco_trans_2-like"/>
</dbReference>
<protein>
    <recommendedName>
        <fullName evidence="4">dolichyl-phosphate beta-glucosyltransferase</fullName>
        <ecNumber evidence="4">2.4.1.117</ecNumber>
    </recommendedName>
</protein>
<evidence type="ECO:0000313" key="14">
    <source>
        <dbReference type="EMBL" id="OGN17892.1"/>
    </source>
</evidence>
<dbReference type="EC" id="2.4.1.117" evidence="4"/>
<dbReference type="AlphaFoldDB" id="A0A1F8FXQ4"/>
<evidence type="ECO:0000256" key="5">
    <source>
        <dbReference type="ARBA" id="ARBA00022676"/>
    </source>
</evidence>
<evidence type="ECO:0000256" key="11">
    <source>
        <dbReference type="ARBA" id="ARBA00023136"/>
    </source>
</evidence>
<evidence type="ECO:0000313" key="15">
    <source>
        <dbReference type="Proteomes" id="UP000178117"/>
    </source>
</evidence>
<dbReference type="InterPro" id="IPR035518">
    <property type="entry name" value="DPG_synthase"/>
</dbReference>
<keyword evidence="11" id="KW-0472">Membrane</keyword>
<dbReference type="GO" id="GO:0006487">
    <property type="term" value="P:protein N-linked glycosylation"/>
    <property type="evidence" value="ECO:0007669"/>
    <property type="project" value="TreeGrafter"/>
</dbReference>
<reference evidence="14 15" key="1">
    <citation type="journal article" date="2016" name="Nat. Commun.">
        <title>Thousands of microbial genomes shed light on interconnected biogeochemical processes in an aquifer system.</title>
        <authorList>
            <person name="Anantharaman K."/>
            <person name="Brown C.T."/>
            <person name="Hug L.A."/>
            <person name="Sharon I."/>
            <person name="Castelle C.J."/>
            <person name="Probst A.J."/>
            <person name="Thomas B.C."/>
            <person name="Singh A."/>
            <person name="Wilkins M.J."/>
            <person name="Karaoz U."/>
            <person name="Brodie E.L."/>
            <person name="Williams K.H."/>
            <person name="Hubbard S.S."/>
            <person name="Banfield J.F."/>
        </authorList>
    </citation>
    <scope>NUCLEOTIDE SEQUENCE [LARGE SCALE GENOMIC DNA]</scope>
</reference>
<keyword evidence="6" id="KW-0808">Transferase</keyword>
<evidence type="ECO:0000256" key="4">
    <source>
        <dbReference type="ARBA" id="ARBA00012583"/>
    </source>
</evidence>
<dbReference type="STRING" id="1802685.A3C88_01040"/>
<dbReference type="SUPFAM" id="SSF53448">
    <property type="entry name" value="Nucleotide-diphospho-sugar transferases"/>
    <property type="match status" value="1"/>
</dbReference>
<keyword evidence="9" id="KW-0735">Signal-anchor</keyword>
<dbReference type="Gene3D" id="3.90.550.10">
    <property type="entry name" value="Spore Coat Polysaccharide Biosynthesis Protein SpsA, Chain A"/>
    <property type="match status" value="1"/>
</dbReference>
<gene>
    <name evidence="14" type="ORF">A3C88_01040</name>
</gene>
<dbReference type="InterPro" id="IPR029044">
    <property type="entry name" value="Nucleotide-diphossugar_trans"/>
</dbReference>
<evidence type="ECO:0000256" key="12">
    <source>
        <dbReference type="ARBA" id="ARBA00045097"/>
    </source>
</evidence>
<evidence type="ECO:0000256" key="10">
    <source>
        <dbReference type="ARBA" id="ARBA00022989"/>
    </source>
</evidence>
<dbReference type="PANTHER" id="PTHR10859:SF91">
    <property type="entry name" value="DOLICHYL-PHOSPHATE BETA-GLUCOSYLTRANSFERASE"/>
    <property type="match status" value="1"/>
</dbReference>
<keyword evidence="7" id="KW-0812">Transmembrane</keyword>
<accession>A0A1F8FXQ4</accession>
<feature type="domain" description="Glycosyltransferase 2-like" evidence="13">
    <location>
        <begin position="4"/>
        <end position="174"/>
    </location>
</feature>
<evidence type="ECO:0000256" key="6">
    <source>
        <dbReference type="ARBA" id="ARBA00022679"/>
    </source>
</evidence>
<evidence type="ECO:0000256" key="7">
    <source>
        <dbReference type="ARBA" id="ARBA00022692"/>
    </source>
</evidence>
<name>A0A1F8FXQ4_9BACT</name>
<sequence>MYLSVIIPTKNDERHIRTTVQSVFDYLTGRSIDHEIIVVVNNSTDRTEELLNDIKSAIPTLRIISYQGTVGKGYAVKTGMLQASGQYRLFMDADNATKINELAKMMPFFQQSYDVVIGSIAVEGKKVMQGSEPWWRILFGKMGNLFIQIMAVPGIHDTQRGFKIFSASAADDIFPQLRINRWGFDIEVLALARKYGHKIKEVGVEWNNDIETSKVSLYAYVQVLLETVKIRLNLLTGKYKKKPVYA</sequence>
<dbReference type="EMBL" id="MGJZ01000002">
    <property type="protein sequence ID" value="OGN17892.1"/>
    <property type="molecule type" value="Genomic_DNA"/>
</dbReference>
<comment type="similarity">
    <text evidence="3">Belongs to the glycosyltransferase 2 family.</text>
</comment>
<organism evidence="14 15">
    <name type="scientific">Candidatus Yanofskybacteria bacterium RIFCSPHIGHO2_02_FULL_50_12</name>
    <dbReference type="NCBI Taxonomy" id="1802685"/>
    <lineage>
        <taxon>Bacteria</taxon>
        <taxon>Candidatus Yanofskyibacteriota</taxon>
    </lineage>
</organism>
<evidence type="ECO:0000256" key="2">
    <source>
        <dbReference type="ARBA" id="ARBA00004922"/>
    </source>
</evidence>
<comment type="pathway">
    <text evidence="2">Protein modification; protein glycosylation.</text>
</comment>
<dbReference type="Pfam" id="PF00535">
    <property type="entry name" value="Glycos_transf_2"/>
    <property type="match status" value="1"/>
</dbReference>
<dbReference type="CDD" id="cd04188">
    <property type="entry name" value="DPG_synthase"/>
    <property type="match status" value="1"/>
</dbReference>
<dbReference type="PANTHER" id="PTHR10859">
    <property type="entry name" value="GLYCOSYL TRANSFERASE"/>
    <property type="match status" value="1"/>
</dbReference>
<keyword evidence="5" id="KW-0328">Glycosyltransferase</keyword>
<comment type="subcellular location">
    <subcellularLocation>
        <location evidence="1">Endoplasmic reticulum membrane</location>
        <topology evidence="1">Single-pass membrane protein</topology>
    </subcellularLocation>
</comment>
<evidence type="ECO:0000256" key="1">
    <source>
        <dbReference type="ARBA" id="ARBA00004389"/>
    </source>
</evidence>
<evidence type="ECO:0000256" key="9">
    <source>
        <dbReference type="ARBA" id="ARBA00022968"/>
    </source>
</evidence>
<keyword evidence="10" id="KW-1133">Transmembrane helix</keyword>
<evidence type="ECO:0000256" key="8">
    <source>
        <dbReference type="ARBA" id="ARBA00022824"/>
    </source>
</evidence>
<keyword evidence="8" id="KW-0256">Endoplasmic reticulum</keyword>
<comment type="caution">
    <text evidence="14">The sequence shown here is derived from an EMBL/GenBank/DDBJ whole genome shotgun (WGS) entry which is preliminary data.</text>
</comment>